<evidence type="ECO:0000313" key="1">
    <source>
        <dbReference type="EMBL" id="KAJ2801561.1"/>
    </source>
</evidence>
<accession>A0ACC1L6L7</accession>
<reference evidence="1" key="1">
    <citation type="submission" date="2022-07" db="EMBL/GenBank/DDBJ databases">
        <title>Phylogenomic reconstructions and comparative analyses of Kickxellomycotina fungi.</title>
        <authorList>
            <person name="Reynolds N.K."/>
            <person name="Stajich J.E."/>
            <person name="Barry K."/>
            <person name="Grigoriev I.V."/>
            <person name="Crous P."/>
            <person name="Smith M.E."/>
        </authorList>
    </citation>
    <scope>NUCLEOTIDE SEQUENCE</scope>
    <source>
        <strain evidence="1">BCRC 34780</strain>
    </source>
</reference>
<dbReference type="EMBL" id="JANBUN010000751">
    <property type="protein sequence ID" value="KAJ2801561.1"/>
    <property type="molecule type" value="Genomic_DNA"/>
</dbReference>
<gene>
    <name evidence="1" type="ORF">H4R21_002754</name>
</gene>
<name>A0ACC1L6L7_9FUNG</name>
<evidence type="ECO:0000313" key="2">
    <source>
        <dbReference type="Proteomes" id="UP001140087"/>
    </source>
</evidence>
<proteinExistence type="predicted"/>
<sequence length="1207" mass="127761">TPRGAKGRISRAEALARAQKAASTEVAGRGTVGRVLREETAGKEIPESAAGLAQPRSLLASGFVSQLRPLAMDMQPIRTLGAGANGLGADSGPSPPGSPVGAGSAPREPDPGTQAVAGGGGEPDPQDSFVDRAFDPAVRADVLNSLVTALVRRSHILLYAEDAWSEGYSTGLLAAATAQVGAYHVPLDIPDWSLMTSHIDPILEDLTIVSHPYSPPPDLSPGGRDEGTGMSFFANINRRRADDEDGAVAERYDPAEEEDPDGDAKQDAEDQDADAGRRVDMVRSRLVPGKGAAARSSARTESAEDDGGDPVLSREMMTNPLSRDAAMALDRVLDDFVATPKLVDGKERPRVIVVKHVGDLLNTQIGYTLFARLVAAVARHNKSLSALPVVIVGLMHPSLFHPETPPPGLPPFDVNPATPVALMPRSDRSAPAARAIGDILEGFLGGGNNAQRAAAAASGNVGVQVVHMDGGVLSPRAAPRAQGAPAAAGHEAEELPLFARIGIPPPARSALQAPCQMESPLRVAADGAAGRQALVGTVRQAMVADQCMERNARVIRNICLLYQIPGLELSPAEAAYLRRVAGPGELEAVACEGGGLAFHRQPLYGEAGAPIRAKPGPQRRGGWFLDHRPLVAMLQSLSDDVARRYFFAETFLHRWISLAQALAVRESTSLEDIRCNPLLLTEAGRAAVLTSRHLRAAWSQLLEAFVAMRRGMVAYQPESTGDDAVDGESIAEEPQDAALAAASISPLHRRVDFDEIGVGHRVEDIMDVEVDASAPKDTAAPAAEAGSRGQTVRWTDVARQLEPLEPGSATGPEGDGAGRAAPVPPPQKRIQQAKKNLTEYEQRLMGSVVDPLSIPTGFSHVCVREETVTTLQEIITLPIVRPEYFSRGVLRRYGVSGILLFGPPGTGKTMLAKAVAKESGSVVLNIRASDVYDKYVGEGEKLAEAVFTLARKLAPCVIFIDEVDALFSARSSGESNKFRRDIMNQIMSEWDGVNTARKAGSAAGAAAPPQPQVMVMAATNRPFDLDDAILRRLPRRILVDLPDERDRARILQIHLKGEDLDPDVDLGALAKRTESFSGSDLKNVCVAAAQAALRERVRAEVAGAAGAEGGSHDALSVSLVERLKRAPRGKPGAAAAAVRLAARHFDTALKKVAPSSSDRMESLIELRKWDKIYGDGAQERNRKFHAIGFAGAAADPAKAAPPAAASA</sequence>
<organism evidence="1 2">
    <name type="scientific">Coemansia helicoidea</name>
    <dbReference type="NCBI Taxonomy" id="1286919"/>
    <lineage>
        <taxon>Eukaryota</taxon>
        <taxon>Fungi</taxon>
        <taxon>Fungi incertae sedis</taxon>
        <taxon>Zoopagomycota</taxon>
        <taxon>Kickxellomycotina</taxon>
        <taxon>Kickxellomycetes</taxon>
        <taxon>Kickxellales</taxon>
        <taxon>Kickxellaceae</taxon>
        <taxon>Coemansia</taxon>
    </lineage>
</organism>
<keyword evidence="2" id="KW-1185">Reference proteome</keyword>
<comment type="caution">
    <text evidence="1">The sequence shown here is derived from an EMBL/GenBank/DDBJ whole genome shotgun (WGS) entry which is preliminary data.</text>
</comment>
<dbReference type="Proteomes" id="UP001140087">
    <property type="component" value="Unassembled WGS sequence"/>
</dbReference>
<feature type="non-terminal residue" evidence="1">
    <location>
        <position position="1"/>
    </location>
</feature>
<protein>
    <submittedName>
        <fullName evidence="1">Uncharacterized protein</fullName>
    </submittedName>
</protein>